<dbReference type="Gene3D" id="3.30.70.1520">
    <property type="entry name" value="Heterotetrameric sarcosine oxidase"/>
    <property type="match status" value="1"/>
</dbReference>
<proteinExistence type="predicted"/>
<evidence type="ECO:0000313" key="1">
    <source>
        <dbReference type="EMBL" id="TLP55745.1"/>
    </source>
</evidence>
<dbReference type="AlphaFoldDB" id="A0A5R8YRK6"/>
<name>A0A5R8YRK6_9ACTN</name>
<dbReference type="InterPro" id="IPR007375">
    <property type="entry name" value="SoxG"/>
</dbReference>
<dbReference type="Proteomes" id="UP000309033">
    <property type="component" value="Unassembled WGS sequence"/>
</dbReference>
<accession>A0A5R8YRK6</accession>
<sequence>MAESVIGRRSPAAAYAARFAAASAGGAIRLAEIPFLTHLNVRADPGSPAAERIGVALGVPLPAEPGVVTEGGGLSVLWLGPDEWLVVGPDGAARELTERIRDAAAGEHVSVVDVSAQRTTLVVAGERARDVLAHGCALDLHPREFGPGRCAQTLLARTGVVLVAVEDGFHVLVRSSFAAYAAEWLLDASVEYRG</sequence>
<keyword evidence="2" id="KW-1185">Reference proteome</keyword>
<comment type="caution">
    <text evidence="1">The sequence shown here is derived from an EMBL/GenBank/DDBJ whole genome shotgun (WGS) entry which is preliminary data.</text>
</comment>
<reference evidence="1" key="1">
    <citation type="submission" date="2019-05" db="EMBL/GenBank/DDBJ databases">
        <title>Isolation, diversity and antifungal activity of Actinobacteria from wheat.</title>
        <authorList>
            <person name="Yu B."/>
        </authorList>
    </citation>
    <scope>NUCLEOTIDE SEQUENCE [LARGE SCALE GENOMIC DNA]</scope>
    <source>
        <strain evidence="1">NEAU-HEGS1-5</strain>
    </source>
</reference>
<gene>
    <name evidence="1" type="ORF">FED44_25260</name>
</gene>
<dbReference type="OrthoDB" id="9814782at2"/>
<dbReference type="InterPro" id="IPR027266">
    <property type="entry name" value="TrmE/GcvT-like"/>
</dbReference>
<organism evidence="1 2">
    <name type="scientific">Microbispora triticiradicis</name>
    <dbReference type="NCBI Taxonomy" id="2200763"/>
    <lineage>
        <taxon>Bacteria</taxon>
        <taxon>Bacillati</taxon>
        <taxon>Actinomycetota</taxon>
        <taxon>Actinomycetes</taxon>
        <taxon>Streptosporangiales</taxon>
        <taxon>Streptosporangiaceae</taxon>
        <taxon>Microbispora</taxon>
    </lineage>
</organism>
<dbReference type="EMBL" id="VANP01000010">
    <property type="protein sequence ID" value="TLP55745.1"/>
    <property type="molecule type" value="Genomic_DNA"/>
</dbReference>
<evidence type="ECO:0000313" key="2">
    <source>
        <dbReference type="Proteomes" id="UP000309033"/>
    </source>
</evidence>
<protein>
    <submittedName>
        <fullName evidence="1">Sarcosine oxidase subunit gamma</fullName>
    </submittedName>
</protein>
<dbReference type="Gene3D" id="3.30.1360.120">
    <property type="entry name" value="Probable tRNA modification gtpase trme, domain 1"/>
    <property type="match status" value="1"/>
</dbReference>
<dbReference type="SUPFAM" id="SSF103025">
    <property type="entry name" value="Folate-binding domain"/>
    <property type="match status" value="1"/>
</dbReference>
<dbReference type="Pfam" id="PF04268">
    <property type="entry name" value="SoxG"/>
    <property type="match status" value="1"/>
</dbReference>